<proteinExistence type="predicted"/>
<protein>
    <submittedName>
        <fullName evidence="2">Uncharacterized protein</fullName>
    </submittedName>
</protein>
<dbReference type="Proteomes" id="UP000307440">
    <property type="component" value="Unassembled WGS sequence"/>
</dbReference>
<accession>A0A5C3KAS3</accession>
<evidence type="ECO:0000313" key="3">
    <source>
        <dbReference type="Proteomes" id="UP000307440"/>
    </source>
</evidence>
<evidence type="ECO:0000313" key="2">
    <source>
        <dbReference type="EMBL" id="TFK17169.1"/>
    </source>
</evidence>
<organism evidence="2 3">
    <name type="scientific">Coprinopsis marcescibilis</name>
    <name type="common">Agaric fungus</name>
    <name type="synonym">Psathyrella marcescibilis</name>
    <dbReference type="NCBI Taxonomy" id="230819"/>
    <lineage>
        <taxon>Eukaryota</taxon>
        <taxon>Fungi</taxon>
        <taxon>Dikarya</taxon>
        <taxon>Basidiomycota</taxon>
        <taxon>Agaricomycotina</taxon>
        <taxon>Agaricomycetes</taxon>
        <taxon>Agaricomycetidae</taxon>
        <taxon>Agaricales</taxon>
        <taxon>Agaricineae</taxon>
        <taxon>Psathyrellaceae</taxon>
        <taxon>Coprinopsis</taxon>
    </lineage>
</organism>
<name>A0A5C3KAS3_COPMA</name>
<evidence type="ECO:0000256" key="1">
    <source>
        <dbReference type="SAM" id="MobiDB-lite"/>
    </source>
</evidence>
<dbReference type="OrthoDB" id="2973373at2759"/>
<keyword evidence="3" id="KW-1185">Reference proteome</keyword>
<gene>
    <name evidence="2" type="ORF">FA15DRAFT_711070</name>
</gene>
<reference evidence="2 3" key="1">
    <citation type="journal article" date="2019" name="Nat. Ecol. Evol.">
        <title>Megaphylogeny resolves global patterns of mushroom evolution.</title>
        <authorList>
            <person name="Varga T."/>
            <person name="Krizsan K."/>
            <person name="Foldi C."/>
            <person name="Dima B."/>
            <person name="Sanchez-Garcia M."/>
            <person name="Sanchez-Ramirez S."/>
            <person name="Szollosi G.J."/>
            <person name="Szarkandi J.G."/>
            <person name="Papp V."/>
            <person name="Albert L."/>
            <person name="Andreopoulos W."/>
            <person name="Angelini C."/>
            <person name="Antonin V."/>
            <person name="Barry K.W."/>
            <person name="Bougher N.L."/>
            <person name="Buchanan P."/>
            <person name="Buyck B."/>
            <person name="Bense V."/>
            <person name="Catcheside P."/>
            <person name="Chovatia M."/>
            <person name="Cooper J."/>
            <person name="Damon W."/>
            <person name="Desjardin D."/>
            <person name="Finy P."/>
            <person name="Geml J."/>
            <person name="Haridas S."/>
            <person name="Hughes K."/>
            <person name="Justo A."/>
            <person name="Karasinski D."/>
            <person name="Kautmanova I."/>
            <person name="Kiss B."/>
            <person name="Kocsube S."/>
            <person name="Kotiranta H."/>
            <person name="LaButti K.M."/>
            <person name="Lechner B.E."/>
            <person name="Liimatainen K."/>
            <person name="Lipzen A."/>
            <person name="Lukacs Z."/>
            <person name="Mihaltcheva S."/>
            <person name="Morgado L.N."/>
            <person name="Niskanen T."/>
            <person name="Noordeloos M.E."/>
            <person name="Ohm R.A."/>
            <person name="Ortiz-Santana B."/>
            <person name="Ovrebo C."/>
            <person name="Racz N."/>
            <person name="Riley R."/>
            <person name="Savchenko A."/>
            <person name="Shiryaev A."/>
            <person name="Soop K."/>
            <person name="Spirin V."/>
            <person name="Szebenyi C."/>
            <person name="Tomsovsky M."/>
            <person name="Tulloss R.E."/>
            <person name="Uehling J."/>
            <person name="Grigoriev I.V."/>
            <person name="Vagvolgyi C."/>
            <person name="Papp T."/>
            <person name="Martin F.M."/>
            <person name="Miettinen O."/>
            <person name="Hibbett D.S."/>
            <person name="Nagy L.G."/>
        </authorList>
    </citation>
    <scope>NUCLEOTIDE SEQUENCE [LARGE SCALE GENOMIC DNA]</scope>
    <source>
        <strain evidence="2 3">CBS 121175</strain>
    </source>
</reference>
<sequence>MHMVFAPQHGLRTAGTSSPFIPLDFVPSLSFYGLRTFADYPVHTDWLNNLNDNETDPHAGAPPPQRSTQCTARPEQQLGRLAVGAGYIIPDSVTRIFKSGWTSHVSLALLTDAHCLYSNASSSDSHENIVLNTSTGRVSTSAAPLSVEKEYSLSFDEWHQSWQRLHGLIQDYIPNKQEVWLHTTSK</sequence>
<dbReference type="EMBL" id="ML210556">
    <property type="protein sequence ID" value="TFK17169.1"/>
    <property type="molecule type" value="Genomic_DNA"/>
</dbReference>
<feature type="region of interest" description="Disordered" evidence="1">
    <location>
        <begin position="51"/>
        <end position="71"/>
    </location>
</feature>
<dbReference type="AlphaFoldDB" id="A0A5C3KAS3"/>